<keyword evidence="4 9" id="KW-0812">Transmembrane</keyword>
<evidence type="ECO:0000256" key="7">
    <source>
        <dbReference type="ARBA" id="ARBA00023010"/>
    </source>
</evidence>
<keyword evidence="3 9" id="KW-1003">Cell membrane</keyword>
<evidence type="ECO:0000256" key="5">
    <source>
        <dbReference type="ARBA" id="ARBA00022927"/>
    </source>
</evidence>
<name>A0ABT7SS36_9ALTE</name>
<comment type="subcellular location">
    <subcellularLocation>
        <location evidence="1">Membrane</location>
    </subcellularLocation>
</comment>
<feature type="transmembrane region" description="Helical" evidence="9">
    <location>
        <begin position="92"/>
        <end position="110"/>
    </location>
</feature>
<accession>A0ABT7SS36</accession>
<keyword evidence="8 9" id="KW-0472">Membrane</keyword>
<dbReference type="Pfam" id="PF00584">
    <property type="entry name" value="SecE"/>
    <property type="match status" value="1"/>
</dbReference>
<dbReference type="InterPro" id="IPR001901">
    <property type="entry name" value="Translocase_SecE/Sec61-g"/>
</dbReference>
<dbReference type="NCBIfam" id="TIGR00964">
    <property type="entry name" value="secE_bact"/>
    <property type="match status" value="1"/>
</dbReference>
<gene>
    <name evidence="9 10" type="primary">secE</name>
    <name evidence="10" type="ORF">QTP81_00080</name>
</gene>
<dbReference type="PROSITE" id="PS01067">
    <property type="entry name" value="SECE_SEC61G"/>
    <property type="match status" value="1"/>
</dbReference>
<dbReference type="Gene3D" id="1.20.5.1030">
    <property type="entry name" value="Preprotein translocase secy subunit"/>
    <property type="match status" value="1"/>
</dbReference>
<comment type="function">
    <text evidence="9">Essential subunit of the Sec protein translocation channel SecYEG. Clamps together the 2 halves of SecY. May contact the channel plug during translocation.</text>
</comment>
<evidence type="ECO:0000256" key="3">
    <source>
        <dbReference type="ARBA" id="ARBA00022475"/>
    </source>
</evidence>
<evidence type="ECO:0000256" key="9">
    <source>
        <dbReference type="HAMAP-Rule" id="MF_00422"/>
    </source>
</evidence>
<dbReference type="PANTHER" id="PTHR33910">
    <property type="entry name" value="PROTEIN TRANSLOCASE SUBUNIT SECE"/>
    <property type="match status" value="1"/>
</dbReference>
<evidence type="ECO:0000256" key="1">
    <source>
        <dbReference type="ARBA" id="ARBA00004370"/>
    </source>
</evidence>
<evidence type="ECO:0000256" key="2">
    <source>
        <dbReference type="ARBA" id="ARBA00022448"/>
    </source>
</evidence>
<dbReference type="NCBIfam" id="NF004372">
    <property type="entry name" value="PRK05740.1-2"/>
    <property type="match status" value="1"/>
</dbReference>
<evidence type="ECO:0000256" key="6">
    <source>
        <dbReference type="ARBA" id="ARBA00022989"/>
    </source>
</evidence>
<evidence type="ECO:0000256" key="4">
    <source>
        <dbReference type="ARBA" id="ARBA00022692"/>
    </source>
</evidence>
<keyword evidence="11" id="KW-1185">Reference proteome</keyword>
<dbReference type="EMBL" id="JAUCBP010000001">
    <property type="protein sequence ID" value="MDM7858998.1"/>
    <property type="molecule type" value="Genomic_DNA"/>
</dbReference>
<comment type="similarity">
    <text evidence="9">Belongs to the SecE/SEC61-gamma family.</text>
</comment>
<dbReference type="Proteomes" id="UP001234343">
    <property type="component" value="Unassembled WGS sequence"/>
</dbReference>
<feature type="transmembrane region" description="Helical" evidence="9">
    <location>
        <begin position="16"/>
        <end position="35"/>
    </location>
</feature>
<feature type="transmembrane region" description="Helical" evidence="9">
    <location>
        <begin position="41"/>
        <end position="71"/>
    </location>
</feature>
<evidence type="ECO:0000313" key="10">
    <source>
        <dbReference type="EMBL" id="MDM7858998.1"/>
    </source>
</evidence>
<keyword evidence="7 9" id="KW-0811">Translocation</keyword>
<dbReference type="PANTHER" id="PTHR33910:SF1">
    <property type="entry name" value="PROTEIN TRANSLOCASE SUBUNIT SECE"/>
    <property type="match status" value="1"/>
</dbReference>
<keyword evidence="2 9" id="KW-0813">Transport</keyword>
<keyword evidence="6 9" id="KW-1133">Transmembrane helix</keyword>
<evidence type="ECO:0000313" key="11">
    <source>
        <dbReference type="Proteomes" id="UP001234343"/>
    </source>
</evidence>
<sequence>MSEKVENTSGGALDTIKWLVVFAILAGIIAGNSAYGDVSVLYRALAAVAGVVIAGFIAASTVKGSTFLNYAKESRIEVRKVVWPSRQEATQTTLIVLVATVIVGLLLWGLDGIIVRVVGFITGIGL</sequence>
<dbReference type="HAMAP" id="MF_00422">
    <property type="entry name" value="SecE"/>
    <property type="match status" value="1"/>
</dbReference>
<dbReference type="InterPro" id="IPR038379">
    <property type="entry name" value="SecE_sf"/>
</dbReference>
<dbReference type="InterPro" id="IPR005807">
    <property type="entry name" value="SecE_bac"/>
</dbReference>
<proteinExistence type="inferred from homology"/>
<protein>
    <recommendedName>
        <fullName evidence="9">Protein translocase subunit SecE</fullName>
    </recommendedName>
</protein>
<organism evidence="10 11">
    <name type="scientific">Alteromonas arenosi</name>
    <dbReference type="NCBI Taxonomy" id="3055817"/>
    <lineage>
        <taxon>Bacteria</taxon>
        <taxon>Pseudomonadati</taxon>
        <taxon>Pseudomonadota</taxon>
        <taxon>Gammaproteobacteria</taxon>
        <taxon>Alteromonadales</taxon>
        <taxon>Alteromonadaceae</taxon>
        <taxon>Alteromonas/Salinimonas group</taxon>
        <taxon>Alteromonas</taxon>
    </lineage>
</organism>
<comment type="caution">
    <text evidence="9">Lacks conserved residue(s) required for the propagation of feature annotation.</text>
</comment>
<dbReference type="PRINTS" id="PR01650">
    <property type="entry name" value="SECETRNLCASE"/>
</dbReference>
<keyword evidence="5 9" id="KW-0653">Protein transport</keyword>
<evidence type="ECO:0000256" key="8">
    <source>
        <dbReference type="ARBA" id="ARBA00023136"/>
    </source>
</evidence>
<comment type="caution">
    <text evidence="10">The sequence shown here is derived from an EMBL/GenBank/DDBJ whole genome shotgun (WGS) entry which is preliminary data.</text>
</comment>
<reference evidence="10 11" key="1">
    <citation type="submission" date="2023-06" db="EMBL/GenBank/DDBJ databases">
        <title>Alteromonas sp. ASW11-36 isolated from intertidal sand.</title>
        <authorList>
            <person name="Li Y."/>
        </authorList>
    </citation>
    <scope>NUCLEOTIDE SEQUENCE [LARGE SCALE GENOMIC DNA]</scope>
    <source>
        <strain evidence="10 11">ASW11-36</strain>
    </source>
</reference>
<comment type="subunit">
    <text evidence="9">Component of the Sec protein translocase complex. Heterotrimer consisting of SecY, SecE and SecG subunits. The heterotrimers can form oligomers, although 1 heterotrimer is thought to be able to translocate proteins. Interacts with the ribosome. Interacts with SecDF, and other proteins may be involved. Interacts with SecA.</text>
</comment>
<dbReference type="RefSeq" id="WP_289362883.1">
    <property type="nucleotide sequence ID" value="NZ_JAUCBP010000001.1"/>
</dbReference>